<evidence type="ECO:0000256" key="1">
    <source>
        <dbReference type="SAM" id="MobiDB-lite"/>
    </source>
</evidence>
<accession>A0A5D5AR45</accession>
<feature type="compositionally biased region" description="Low complexity" evidence="1">
    <location>
        <begin position="36"/>
        <end position="45"/>
    </location>
</feature>
<feature type="compositionally biased region" description="Basic and acidic residues" evidence="1">
    <location>
        <begin position="53"/>
        <end position="68"/>
    </location>
</feature>
<keyword evidence="3" id="KW-1185">Reference proteome</keyword>
<organism evidence="2 3">
    <name type="scientific">Natrialba swarupiae</name>
    <dbReference type="NCBI Taxonomy" id="2448032"/>
    <lineage>
        <taxon>Archaea</taxon>
        <taxon>Methanobacteriati</taxon>
        <taxon>Methanobacteriota</taxon>
        <taxon>Stenosarchaea group</taxon>
        <taxon>Halobacteria</taxon>
        <taxon>Halobacteriales</taxon>
        <taxon>Natrialbaceae</taxon>
        <taxon>Natrialba</taxon>
    </lineage>
</organism>
<name>A0A5D5AR45_9EURY</name>
<sequence>MVGIAGIAGCLGDDDDTNGGENANGGTDASDPAGDEGTQTEAESAGEGGGESIRLESEDGWTDPHDGVEIPDDPGTAIMTVGDETVELSGIASGGELSEGDVSATGAQRFEIQGTFRGGQYRDYGLEVNVTRVIGVEDTTGRWAESDSFGFTRDDGIRLGNVIYRLYEDGRLADDEIAGELDGRRFTDEPFVHIDRDGILTVVEEIDSHEDESLNGRFEFGARLPDGWNEM</sequence>
<dbReference type="EMBL" id="VTAW01000009">
    <property type="protein sequence ID" value="TYT62292.1"/>
    <property type="molecule type" value="Genomic_DNA"/>
</dbReference>
<evidence type="ECO:0000313" key="2">
    <source>
        <dbReference type="EMBL" id="TYT62292.1"/>
    </source>
</evidence>
<protein>
    <submittedName>
        <fullName evidence="2">Uncharacterized protein</fullName>
    </submittedName>
</protein>
<reference evidence="2 3" key="1">
    <citation type="submission" date="2019-08" db="EMBL/GenBank/DDBJ databases">
        <title>Archaea genome.</title>
        <authorList>
            <person name="Kajale S."/>
            <person name="Shouche Y."/>
            <person name="Deshpande N."/>
            <person name="Sharma A."/>
        </authorList>
    </citation>
    <scope>NUCLEOTIDE SEQUENCE [LARGE SCALE GENOMIC DNA]</scope>
    <source>
        <strain evidence="2 3">ESP3B_9</strain>
    </source>
</reference>
<feature type="region of interest" description="Disordered" evidence="1">
    <location>
        <begin position="1"/>
        <end position="75"/>
    </location>
</feature>
<gene>
    <name evidence="2" type="ORF">FYC77_08685</name>
</gene>
<dbReference type="Proteomes" id="UP000324104">
    <property type="component" value="Unassembled WGS sequence"/>
</dbReference>
<comment type="caution">
    <text evidence="2">The sequence shown here is derived from an EMBL/GenBank/DDBJ whole genome shotgun (WGS) entry which is preliminary data.</text>
</comment>
<dbReference type="AlphaFoldDB" id="A0A5D5AR45"/>
<evidence type="ECO:0000313" key="3">
    <source>
        <dbReference type="Proteomes" id="UP000324104"/>
    </source>
</evidence>
<dbReference type="RefSeq" id="WP_149081112.1">
    <property type="nucleotide sequence ID" value="NZ_VTAW01000009.1"/>
</dbReference>
<proteinExistence type="predicted"/>